<accession>A0A0S7BKF9</accession>
<dbReference type="OrthoDB" id="161474at2"/>
<evidence type="ECO:0000313" key="2">
    <source>
        <dbReference type="EMBL" id="GAP40794.1"/>
    </source>
</evidence>
<keyword evidence="1" id="KW-0812">Transmembrane</keyword>
<feature type="transmembrane region" description="Helical" evidence="1">
    <location>
        <begin position="259"/>
        <end position="281"/>
    </location>
</feature>
<feature type="transmembrane region" description="Helical" evidence="1">
    <location>
        <begin position="175"/>
        <end position="208"/>
    </location>
</feature>
<reference evidence="2" key="1">
    <citation type="journal article" date="2015" name="Genome Announc.">
        <title>Draft Genome Sequence of Anaerolineae Strain TC1, a Novel Isolate from a Methanogenic Wastewater Treatment System.</title>
        <authorList>
            <person name="Matsuura N."/>
            <person name="Tourlousse D.M."/>
            <person name="Sun L."/>
            <person name="Toyonaga M."/>
            <person name="Kuroda K."/>
            <person name="Ohashi A."/>
            <person name="Cruz R."/>
            <person name="Yamaguchi T."/>
            <person name="Sekiguchi Y."/>
        </authorList>
    </citation>
    <scope>NUCLEOTIDE SEQUENCE [LARGE SCALE GENOMIC DNA]</scope>
    <source>
        <strain evidence="2">TC1</strain>
    </source>
</reference>
<evidence type="ECO:0000256" key="1">
    <source>
        <dbReference type="SAM" id="Phobius"/>
    </source>
</evidence>
<organism evidence="2">
    <name type="scientific">Flexilinea flocculi</name>
    <dbReference type="NCBI Taxonomy" id="1678840"/>
    <lineage>
        <taxon>Bacteria</taxon>
        <taxon>Bacillati</taxon>
        <taxon>Chloroflexota</taxon>
        <taxon>Anaerolineae</taxon>
        <taxon>Anaerolineales</taxon>
        <taxon>Anaerolineaceae</taxon>
        <taxon>Flexilinea</taxon>
    </lineage>
</organism>
<feature type="transmembrane region" description="Helical" evidence="1">
    <location>
        <begin position="134"/>
        <end position="154"/>
    </location>
</feature>
<feature type="transmembrane region" description="Helical" evidence="1">
    <location>
        <begin position="287"/>
        <end position="311"/>
    </location>
</feature>
<dbReference type="STRING" id="1678840.ATC1_13774"/>
<protein>
    <submittedName>
        <fullName evidence="2">Uncharacterized protein</fullName>
    </submittedName>
</protein>
<dbReference type="EMBL" id="DF968181">
    <property type="protein sequence ID" value="GAP40794.1"/>
    <property type="molecule type" value="Genomic_DNA"/>
</dbReference>
<name>A0A0S7BKF9_9CHLR</name>
<dbReference type="Proteomes" id="UP000053370">
    <property type="component" value="Unassembled WGS sequence"/>
</dbReference>
<dbReference type="AlphaFoldDB" id="A0A0S7BKF9"/>
<keyword evidence="3" id="KW-1185">Reference proteome</keyword>
<dbReference type="RefSeq" id="WP_062280702.1">
    <property type="nucleotide sequence ID" value="NZ_DF968181.1"/>
</dbReference>
<feature type="transmembrane region" description="Helical" evidence="1">
    <location>
        <begin position="214"/>
        <end position="238"/>
    </location>
</feature>
<evidence type="ECO:0000313" key="3">
    <source>
        <dbReference type="Proteomes" id="UP000053370"/>
    </source>
</evidence>
<keyword evidence="1" id="KW-0472">Membrane</keyword>
<gene>
    <name evidence="2" type="ORF">ATC1_13774</name>
</gene>
<keyword evidence="1" id="KW-1133">Transmembrane helix</keyword>
<sequence length="332" mass="37183">MSTNEKFIKISFPSITRVLGEGFNKTAENLYLLVLPVMIDLLIWLGPRLRIYELFHNEIDAIFTELNKNAPQELSMQIGSLYDSMVLLIRDLNLTSMLGSIPFSIPALFGGMILPGSPLPGMRTIEINSFFTGLILVIILGIIGLVLGIFYYSIIGQTCAYSRGKLTFRKFLKNASNIVLMLLALFAAGLVLLLPVSCLFTLLAFISISVAQVISLILFLGLAWLIIPLFFTPHAILLSDFRLMDAIKLSWRMSRWLSGPTSFFIIACVILFQGLNLIWTIPSSDSWLLLIGIFGHAFISTALICASFILYQQNLKWLVENAEIIKKGFFRK</sequence>
<proteinExistence type="predicted"/>
<feature type="transmembrane region" description="Helical" evidence="1">
    <location>
        <begin position="94"/>
        <end position="114"/>
    </location>
</feature>